<dbReference type="AlphaFoldDB" id="A0AA88JDJ1"/>
<keyword evidence="3" id="KW-1185">Reference proteome</keyword>
<name>A0AA88JDJ1_FICCA</name>
<evidence type="ECO:0000256" key="1">
    <source>
        <dbReference type="SAM" id="MobiDB-lite"/>
    </source>
</evidence>
<accession>A0AA88JDJ1</accession>
<dbReference type="EMBL" id="BTGU01010445">
    <property type="protein sequence ID" value="GMN72798.1"/>
    <property type="molecule type" value="Genomic_DNA"/>
</dbReference>
<evidence type="ECO:0000313" key="2">
    <source>
        <dbReference type="EMBL" id="GMN72798.1"/>
    </source>
</evidence>
<evidence type="ECO:0000313" key="3">
    <source>
        <dbReference type="Proteomes" id="UP001187192"/>
    </source>
</evidence>
<protein>
    <recommendedName>
        <fullName evidence="4">Ubiquitin-like protease family profile domain-containing protein</fullName>
    </recommendedName>
</protein>
<feature type="region of interest" description="Disordered" evidence="1">
    <location>
        <begin position="1"/>
        <end position="30"/>
    </location>
</feature>
<comment type="caution">
    <text evidence="2">The sequence shown here is derived from an EMBL/GenBank/DDBJ whole genome shotgun (WGS) entry which is preliminary data.</text>
</comment>
<dbReference type="Proteomes" id="UP001187192">
    <property type="component" value="Unassembled WGS sequence"/>
</dbReference>
<reference evidence="2" key="1">
    <citation type="submission" date="2023-07" db="EMBL/GenBank/DDBJ databases">
        <title>draft genome sequence of fig (Ficus carica).</title>
        <authorList>
            <person name="Takahashi T."/>
            <person name="Nishimura K."/>
        </authorList>
    </citation>
    <scope>NUCLEOTIDE SEQUENCE</scope>
</reference>
<organism evidence="2 3">
    <name type="scientific">Ficus carica</name>
    <name type="common">Common fig</name>
    <dbReference type="NCBI Taxonomy" id="3494"/>
    <lineage>
        <taxon>Eukaryota</taxon>
        <taxon>Viridiplantae</taxon>
        <taxon>Streptophyta</taxon>
        <taxon>Embryophyta</taxon>
        <taxon>Tracheophyta</taxon>
        <taxon>Spermatophyta</taxon>
        <taxon>Magnoliopsida</taxon>
        <taxon>eudicotyledons</taxon>
        <taxon>Gunneridae</taxon>
        <taxon>Pentapetalae</taxon>
        <taxon>rosids</taxon>
        <taxon>fabids</taxon>
        <taxon>Rosales</taxon>
        <taxon>Moraceae</taxon>
        <taxon>Ficeae</taxon>
        <taxon>Ficus</taxon>
    </lineage>
</organism>
<evidence type="ECO:0008006" key="4">
    <source>
        <dbReference type="Google" id="ProtNLM"/>
    </source>
</evidence>
<sequence length="199" mass="22964">MRLQWPRFLTKPEPEVPRTPARPGPLHGPGSLHGQDWFHRNIARRSVPTGFNSTLDTAFTNEVSSLTATPDTIWKARSGGSLQVVIDPWDDSVMYFNPLGNEPSDDFKDLITTALNDWKVLVRSGMRQRRNWQTLIDTVRCPIQEGYVECGYFVLAYMREITFTVDGLDVLQTKDFYTDADMSLVRHEWATFVMRFIQY</sequence>
<dbReference type="Gene3D" id="3.40.395.10">
    <property type="entry name" value="Adenoviral Proteinase, Chain A"/>
    <property type="match status" value="1"/>
</dbReference>
<proteinExistence type="predicted"/>
<dbReference type="SUPFAM" id="SSF54001">
    <property type="entry name" value="Cysteine proteinases"/>
    <property type="match status" value="1"/>
</dbReference>
<gene>
    <name evidence="2" type="ORF">TIFTF001_052074</name>
</gene>
<dbReference type="InterPro" id="IPR038765">
    <property type="entry name" value="Papain-like_cys_pep_sf"/>
</dbReference>